<reference evidence="2 3" key="1">
    <citation type="submission" date="2019-11" db="EMBL/GenBank/DDBJ databases">
        <authorList>
            <person name="Dong K."/>
        </authorList>
    </citation>
    <scope>NUCLEOTIDE SEQUENCE [LARGE SCALE GENOMIC DNA]</scope>
    <source>
        <strain evidence="2 3">NBRC 112902</strain>
    </source>
</reference>
<proteinExistence type="predicted"/>
<evidence type="ECO:0000313" key="3">
    <source>
        <dbReference type="Proteomes" id="UP000449846"/>
    </source>
</evidence>
<keyword evidence="3" id="KW-1185">Reference proteome</keyword>
<feature type="region of interest" description="Disordered" evidence="1">
    <location>
        <begin position="49"/>
        <end position="77"/>
    </location>
</feature>
<protein>
    <submittedName>
        <fullName evidence="2">Uncharacterized protein</fullName>
    </submittedName>
</protein>
<evidence type="ECO:0000313" key="2">
    <source>
        <dbReference type="EMBL" id="MTH58776.1"/>
    </source>
</evidence>
<dbReference type="Proteomes" id="UP000449846">
    <property type="component" value="Unassembled WGS sequence"/>
</dbReference>
<feature type="compositionally biased region" description="Basic and acidic residues" evidence="1">
    <location>
        <begin position="54"/>
        <end position="63"/>
    </location>
</feature>
<name>A0A844HGD6_9RHOB</name>
<comment type="caution">
    <text evidence="2">The sequence shown here is derived from an EMBL/GenBank/DDBJ whole genome shotgun (WGS) entry which is preliminary data.</text>
</comment>
<accession>A0A844HGD6</accession>
<dbReference type="AlphaFoldDB" id="A0A844HGD6"/>
<feature type="compositionally biased region" description="Low complexity" evidence="1">
    <location>
        <begin position="64"/>
        <end position="77"/>
    </location>
</feature>
<evidence type="ECO:0000256" key="1">
    <source>
        <dbReference type="SAM" id="MobiDB-lite"/>
    </source>
</evidence>
<dbReference type="OrthoDB" id="9982807at2"/>
<organism evidence="2 3">
    <name type="scientific">Paracoccus litorisediminis</name>
    <dbReference type="NCBI Taxonomy" id="2006130"/>
    <lineage>
        <taxon>Bacteria</taxon>
        <taxon>Pseudomonadati</taxon>
        <taxon>Pseudomonadota</taxon>
        <taxon>Alphaproteobacteria</taxon>
        <taxon>Rhodobacterales</taxon>
        <taxon>Paracoccaceae</taxon>
        <taxon>Paracoccus</taxon>
    </lineage>
</organism>
<gene>
    <name evidence="2" type="ORF">GL300_06075</name>
</gene>
<dbReference type="EMBL" id="WMIG01000002">
    <property type="protein sequence ID" value="MTH58776.1"/>
    <property type="molecule type" value="Genomic_DNA"/>
</dbReference>
<sequence length="77" mass="8232">MTRKPMNSARPVSGMSAAERLLLNSQAAQRQLVGNGVTQVIPAVAESPIPVLDPRNRTPDPRLSRLPRPAAPIAVRA</sequence>